<keyword evidence="2" id="KW-1185">Reference proteome</keyword>
<dbReference type="InterPro" id="IPR027417">
    <property type="entry name" value="P-loop_NTPase"/>
</dbReference>
<accession>A0ABP9QWD1</accession>
<gene>
    <name evidence="1" type="ORF">GCM10025770_29010</name>
</gene>
<reference evidence="2" key="1">
    <citation type="journal article" date="2019" name="Int. J. Syst. Evol. Microbiol.">
        <title>The Global Catalogue of Microorganisms (GCM) 10K type strain sequencing project: providing services to taxonomists for standard genome sequencing and annotation.</title>
        <authorList>
            <consortium name="The Broad Institute Genomics Platform"/>
            <consortium name="The Broad Institute Genome Sequencing Center for Infectious Disease"/>
            <person name="Wu L."/>
            <person name="Ma J."/>
        </authorList>
    </citation>
    <scope>NUCLEOTIDE SEQUENCE [LARGE SCALE GENOMIC DNA]</scope>
    <source>
        <strain evidence="2">JCM 18715</strain>
    </source>
</reference>
<dbReference type="Proteomes" id="UP001500547">
    <property type="component" value="Unassembled WGS sequence"/>
</dbReference>
<sequence length="689" mass="78899">MAKANILGDIRAEHDGAMLETVFVETPDYRTLVETDDKIVVVGRRGTGKSALTNKLHRHWENLNQHSVILIAPNEEDVIGIRPSIAQLGEQVSHTRAAVKTLWQYALLMEIVHKFHQNYKSRNSIASSELLHRHNSAWTGDSPIFFKLRTKLKLLEKQVPVAEERIAELAHFLEIKAIQKEVSRINSEYPRKFCILIDRLDEGYEPDKVGVGIVDGVVYGTMDLIQGLSPNIRSVVFLRDNIYRAIEHWDQDFSRNIEGQVLRLHWDYHLLLNLVASRLRTVRKLDIDNNIRVWNKCTANGLKEKSGFSKCLRLTLYRPRDILALLNEAFLSASRQNREEIVDEDIDAAAKAISRLRLSDLHKEYSAVFPGLEVVTQAFSGGTSRMYVEDALSRIENVLQSEISSSPAAQHLEILKSPTEVLRSLYSVGFVGLHEDTTGSYVFCHDGKHPDKEFVAEKRLLIHPCYAPALNLADPEFEQNEAEEIFDEYEITVSSLTPEIRKAKLGQQIEKLKNIESGDEHAGAFEEWCLETIRIAFANKLKNIQLHPNKNATLRRDIVATNYKGSELWERIYDDYKSRSIIFEIKNYEDIGVSEYRQVFGYLGREYGKLAFIICRDSDHLLKKGKEMNAFLEFYKHENSSIIIKITAKFLTDILSKLRNPQKHDAADHMLKGLLDLYVRQYASAQPSK</sequence>
<dbReference type="EMBL" id="BAABLD010000011">
    <property type="protein sequence ID" value="GAA5168692.1"/>
    <property type="molecule type" value="Genomic_DNA"/>
</dbReference>
<protein>
    <submittedName>
        <fullName evidence="1">Uncharacterized protein</fullName>
    </submittedName>
</protein>
<dbReference type="SUPFAM" id="SSF52540">
    <property type="entry name" value="P-loop containing nucleoside triphosphate hydrolases"/>
    <property type="match status" value="1"/>
</dbReference>
<evidence type="ECO:0000313" key="1">
    <source>
        <dbReference type="EMBL" id="GAA5168692.1"/>
    </source>
</evidence>
<dbReference type="NCBIfam" id="NF047389">
    <property type="entry name" value="ATPase_Sll1717"/>
    <property type="match status" value="1"/>
</dbReference>
<evidence type="ECO:0000313" key="2">
    <source>
        <dbReference type="Proteomes" id="UP001500547"/>
    </source>
</evidence>
<dbReference type="InterPro" id="IPR059206">
    <property type="entry name" value="Sll1717-like"/>
</dbReference>
<proteinExistence type="predicted"/>
<comment type="caution">
    <text evidence="1">The sequence shown here is derived from an EMBL/GenBank/DDBJ whole genome shotgun (WGS) entry which is preliminary data.</text>
</comment>
<organism evidence="1 2">
    <name type="scientific">Viridibacterium curvum</name>
    <dbReference type="NCBI Taxonomy" id="1101404"/>
    <lineage>
        <taxon>Bacteria</taxon>
        <taxon>Pseudomonadati</taxon>
        <taxon>Pseudomonadota</taxon>
        <taxon>Betaproteobacteria</taxon>
        <taxon>Rhodocyclales</taxon>
        <taxon>Rhodocyclaceae</taxon>
        <taxon>Viridibacterium</taxon>
    </lineage>
</organism>
<name>A0ABP9QWD1_9RHOO</name>
<dbReference type="RefSeq" id="WP_345533815.1">
    <property type="nucleotide sequence ID" value="NZ_BAABLD010000011.1"/>
</dbReference>